<dbReference type="SMART" id="SM00173">
    <property type="entry name" value="RAS"/>
    <property type="match status" value="1"/>
</dbReference>
<evidence type="ECO:0000256" key="3">
    <source>
        <dbReference type="SAM" id="Coils"/>
    </source>
</evidence>
<dbReference type="InterPro" id="IPR005225">
    <property type="entry name" value="Small_GTP-bd"/>
</dbReference>
<dbReference type="PANTHER" id="PTHR24072">
    <property type="entry name" value="RHO FAMILY GTPASE"/>
    <property type="match status" value="1"/>
</dbReference>
<protein>
    <submittedName>
        <fullName evidence="5">Uncharacterized protein</fullName>
    </submittedName>
</protein>
<accession>A0ABQ8X9X2</accession>
<feature type="coiled-coil region" evidence="3">
    <location>
        <begin position="208"/>
        <end position="242"/>
    </location>
</feature>
<feature type="compositionally biased region" description="Polar residues" evidence="4">
    <location>
        <begin position="287"/>
        <end position="298"/>
    </location>
</feature>
<name>A0ABQ8X9X2_9EUKA</name>
<feature type="region of interest" description="Disordered" evidence="4">
    <location>
        <begin position="266"/>
        <end position="298"/>
    </location>
</feature>
<dbReference type="PRINTS" id="PR00449">
    <property type="entry name" value="RASTRNSFRMNG"/>
</dbReference>
<dbReference type="InterPro" id="IPR003578">
    <property type="entry name" value="Small_GTPase_Rho"/>
</dbReference>
<keyword evidence="2" id="KW-0342">GTP-binding</keyword>
<evidence type="ECO:0000256" key="1">
    <source>
        <dbReference type="ARBA" id="ARBA00022741"/>
    </source>
</evidence>
<dbReference type="SUPFAM" id="SSF52540">
    <property type="entry name" value="P-loop containing nucleoside triphosphate hydrolases"/>
    <property type="match status" value="1"/>
</dbReference>
<feature type="compositionally biased region" description="Basic and acidic residues" evidence="4">
    <location>
        <begin position="268"/>
        <end position="284"/>
    </location>
</feature>
<proteinExistence type="predicted"/>
<gene>
    <name evidence="5" type="ORF">M0813_08434</name>
</gene>
<comment type="caution">
    <text evidence="5">The sequence shown here is derived from an EMBL/GenBank/DDBJ whole genome shotgun (WGS) entry which is preliminary data.</text>
</comment>
<dbReference type="SMART" id="SM00174">
    <property type="entry name" value="RHO"/>
    <property type="match status" value="1"/>
</dbReference>
<dbReference type="PROSITE" id="PS51419">
    <property type="entry name" value="RAB"/>
    <property type="match status" value="1"/>
</dbReference>
<dbReference type="Proteomes" id="UP001150062">
    <property type="component" value="Unassembled WGS sequence"/>
</dbReference>
<keyword evidence="6" id="KW-1185">Reference proteome</keyword>
<dbReference type="NCBIfam" id="TIGR00231">
    <property type="entry name" value="small_GTP"/>
    <property type="match status" value="1"/>
</dbReference>
<dbReference type="PROSITE" id="PS51420">
    <property type="entry name" value="RHO"/>
    <property type="match status" value="1"/>
</dbReference>
<dbReference type="EMBL" id="JAOAOG010000325">
    <property type="protein sequence ID" value="KAJ6228935.1"/>
    <property type="molecule type" value="Genomic_DNA"/>
</dbReference>
<dbReference type="InterPro" id="IPR027417">
    <property type="entry name" value="P-loop_NTPase"/>
</dbReference>
<evidence type="ECO:0000256" key="2">
    <source>
        <dbReference type="ARBA" id="ARBA00023134"/>
    </source>
</evidence>
<dbReference type="Pfam" id="PF00071">
    <property type="entry name" value="Ras"/>
    <property type="match status" value="1"/>
</dbReference>
<organism evidence="5 6">
    <name type="scientific">Anaeramoeba flamelloides</name>
    <dbReference type="NCBI Taxonomy" id="1746091"/>
    <lineage>
        <taxon>Eukaryota</taxon>
        <taxon>Metamonada</taxon>
        <taxon>Anaeramoebidae</taxon>
        <taxon>Anaeramoeba</taxon>
    </lineage>
</organism>
<evidence type="ECO:0000256" key="4">
    <source>
        <dbReference type="SAM" id="MobiDB-lite"/>
    </source>
</evidence>
<evidence type="ECO:0000313" key="6">
    <source>
        <dbReference type="Proteomes" id="UP001150062"/>
    </source>
</evidence>
<dbReference type="InterPro" id="IPR001806">
    <property type="entry name" value="Small_GTPase"/>
</dbReference>
<dbReference type="PROSITE" id="PS51421">
    <property type="entry name" value="RAS"/>
    <property type="match status" value="1"/>
</dbReference>
<sequence>MRSIKCVVVGDEVSKKSRLITLYAKNQKCEQKDTHYEQSIMFGGETINFSFFNTSGQQDYDRLRPLSYPKTDVFIVCFSIKSPTSFQNVKSKWVPEILQHCPGVPLILVGTHLHTRCDTSLIDKLQQKNIEPISYLEGSKLAKEIGATKYVECSSKFDSNVQTAFKEALRSTLVTDKIEKEISKLKKQFIPKISTQKQQLEKNQLLLKTVNEKKKTQLKKKIEKLQTKIDKLEKTFQLKKQKFGTFFESQTNEDYEKMVGDLTNKVRSPREIEREKEEKKKQEMKPNFNQLQNQEIDN</sequence>
<reference evidence="5" key="1">
    <citation type="submission" date="2022-08" db="EMBL/GenBank/DDBJ databases">
        <title>Novel sulfate-reducing endosymbionts in the free-living metamonad Anaeramoeba.</title>
        <authorList>
            <person name="Jerlstrom-Hultqvist J."/>
            <person name="Cepicka I."/>
            <person name="Gallot-Lavallee L."/>
            <person name="Salas-Leiva D."/>
            <person name="Curtis B.A."/>
            <person name="Zahonova K."/>
            <person name="Pipaliya S."/>
            <person name="Dacks J."/>
            <person name="Roger A.J."/>
        </authorList>
    </citation>
    <scope>NUCLEOTIDE SEQUENCE</scope>
    <source>
        <strain evidence="5">Schooner1</strain>
    </source>
</reference>
<keyword evidence="3" id="KW-0175">Coiled coil</keyword>
<keyword evidence="1" id="KW-0547">Nucleotide-binding</keyword>
<dbReference type="Gene3D" id="3.40.50.300">
    <property type="entry name" value="P-loop containing nucleotide triphosphate hydrolases"/>
    <property type="match status" value="1"/>
</dbReference>
<evidence type="ECO:0000313" key="5">
    <source>
        <dbReference type="EMBL" id="KAJ6228935.1"/>
    </source>
</evidence>
<dbReference type="SMART" id="SM00175">
    <property type="entry name" value="RAB"/>
    <property type="match status" value="1"/>
</dbReference>